<sequence>MIQEDKKGNAILAIHWLVVEARVMTANMATNEEIYDFLDEIHRLLGFTIAKEDLTDMFENYLKDICDERGFQRIWDYYTGKRIIRYANEIE</sequence>
<evidence type="ECO:0000313" key="2">
    <source>
        <dbReference type="Proteomes" id="UP000197007"/>
    </source>
</evidence>
<proteinExistence type="predicted"/>
<dbReference type="RefSeq" id="WP_088593728.1">
    <property type="nucleotide sequence ID" value="NZ_CP022022.1"/>
</dbReference>
<evidence type="ECO:0000313" key="1">
    <source>
        <dbReference type="EMBL" id="ASF42598.1"/>
    </source>
</evidence>
<dbReference type="AlphaFoldDB" id="A0A1Z4BMW5"/>
<dbReference type="EMBL" id="CP022022">
    <property type="protein sequence ID" value="ASF42598.1"/>
    <property type="molecule type" value="Genomic_DNA"/>
</dbReference>
<organism evidence="1 2">
    <name type="scientific">Capnocytophaga endodontalis</name>
    <dbReference type="NCBI Taxonomy" id="2708117"/>
    <lineage>
        <taxon>Bacteria</taxon>
        <taxon>Pseudomonadati</taxon>
        <taxon>Bacteroidota</taxon>
        <taxon>Flavobacteriia</taxon>
        <taxon>Flavobacteriales</taxon>
        <taxon>Flavobacteriaceae</taxon>
        <taxon>Capnocytophaga</taxon>
    </lineage>
</organism>
<dbReference type="KEGG" id="capn:CBG49_05675"/>
<keyword evidence="2" id="KW-1185">Reference proteome</keyword>
<reference evidence="2" key="1">
    <citation type="submission" date="2017-06" db="EMBL/GenBank/DDBJ databases">
        <title>Complete genome sequence of Capnocytophaga sp. KCOM 1579 (=ChDC OS43) isolated from a human refractory periapical abscess lesion.</title>
        <authorList>
            <person name="Kook J.-K."/>
            <person name="Park S.-N."/>
            <person name="Lim Y.K."/>
            <person name="Roh H."/>
        </authorList>
    </citation>
    <scope>NUCLEOTIDE SEQUENCE [LARGE SCALE GENOMIC DNA]</scope>
    <source>
        <strain evidence="2">ChDC OS43</strain>
    </source>
</reference>
<protein>
    <submittedName>
        <fullName evidence="1">Uncharacterized protein</fullName>
    </submittedName>
</protein>
<accession>A0A1Z4BMW5</accession>
<name>A0A1Z4BMW5_9FLAO</name>
<gene>
    <name evidence="1" type="ORF">CBG49_05675</name>
</gene>
<dbReference type="Proteomes" id="UP000197007">
    <property type="component" value="Chromosome"/>
</dbReference>